<dbReference type="Proteomes" id="UP001221757">
    <property type="component" value="Unassembled WGS sequence"/>
</dbReference>
<keyword evidence="2" id="KW-1185">Reference proteome</keyword>
<dbReference type="SUPFAM" id="SSF52047">
    <property type="entry name" value="RNI-like"/>
    <property type="match status" value="1"/>
</dbReference>
<organism evidence="1 2">
    <name type="scientific">Mycena rosella</name>
    <name type="common">Pink bonnet</name>
    <name type="synonym">Agaricus rosellus</name>
    <dbReference type="NCBI Taxonomy" id="1033263"/>
    <lineage>
        <taxon>Eukaryota</taxon>
        <taxon>Fungi</taxon>
        <taxon>Dikarya</taxon>
        <taxon>Basidiomycota</taxon>
        <taxon>Agaricomycotina</taxon>
        <taxon>Agaricomycetes</taxon>
        <taxon>Agaricomycetidae</taxon>
        <taxon>Agaricales</taxon>
        <taxon>Marasmiineae</taxon>
        <taxon>Mycenaceae</taxon>
        <taxon>Mycena</taxon>
    </lineage>
</organism>
<evidence type="ECO:0000313" key="2">
    <source>
        <dbReference type="Proteomes" id="UP001221757"/>
    </source>
</evidence>
<protein>
    <submittedName>
        <fullName evidence="1">Uncharacterized protein</fullName>
    </submittedName>
</protein>
<dbReference type="AlphaFoldDB" id="A0AAD7GG06"/>
<gene>
    <name evidence="1" type="ORF">B0H17DRAFT_1180301</name>
</gene>
<name>A0AAD7GG06_MYCRO</name>
<accession>A0AAD7GG06</accession>
<reference evidence="1" key="1">
    <citation type="submission" date="2023-03" db="EMBL/GenBank/DDBJ databases">
        <title>Massive genome expansion in bonnet fungi (Mycena s.s.) driven by repeated elements and novel gene families across ecological guilds.</title>
        <authorList>
            <consortium name="Lawrence Berkeley National Laboratory"/>
            <person name="Harder C.B."/>
            <person name="Miyauchi S."/>
            <person name="Viragh M."/>
            <person name="Kuo A."/>
            <person name="Thoen E."/>
            <person name="Andreopoulos B."/>
            <person name="Lu D."/>
            <person name="Skrede I."/>
            <person name="Drula E."/>
            <person name="Henrissat B."/>
            <person name="Morin E."/>
            <person name="Kohler A."/>
            <person name="Barry K."/>
            <person name="LaButti K."/>
            <person name="Morin E."/>
            <person name="Salamov A."/>
            <person name="Lipzen A."/>
            <person name="Mereny Z."/>
            <person name="Hegedus B."/>
            <person name="Baldrian P."/>
            <person name="Stursova M."/>
            <person name="Weitz H."/>
            <person name="Taylor A."/>
            <person name="Grigoriev I.V."/>
            <person name="Nagy L.G."/>
            <person name="Martin F."/>
            <person name="Kauserud H."/>
        </authorList>
    </citation>
    <scope>NUCLEOTIDE SEQUENCE</scope>
    <source>
        <strain evidence="1">CBHHK067</strain>
    </source>
</reference>
<dbReference type="EMBL" id="JARKIE010000073">
    <property type="protein sequence ID" value="KAJ7689299.1"/>
    <property type="molecule type" value="Genomic_DNA"/>
</dbReference>
<evidence type="ECO:0000313" key="1">
    <source>
        <dbReference type="EMBL" id="KAJ7689299.1"/>
    </source>
</evidence>
<comment type="caution">
    <text evidence="1">The sequence shown here is derived from an EMBL/GenBank/DDBJ whole genome shotgun (WGS) entry which is preliminary data.</text>
</comment>
<sequence>MWCKDHGMTVTISNLDLSLHIGRIAPMPHAFPELRKVTFDGEKQISTLKVFNHMNIPSLKDLFLVDCRVWDTVSLSSLLQRSACQLEQLVLQTTDATHTTGVCTGELLILLRLTPTLTTLVLTQLLPNAITDALLEALIAQDATPAVLPVLTALVLAGIYLFSTDQLLNMLESRTTPHNHHGLRTVDITLPSRQVSIPHLQRFSAVMRAVESSSLACLDEARSQVRIQVGKYTPLDWCHNRPVGRGSDSL</sequence>
<proteinExistence type="predicted"/>